<dbReference type="InterPro" id="IPR059177">
    <property type="entry name" value="GH29D-like_dom"/>
</dbReference>
<dbReference type="Pfam" id="PF13290">
    <property type="entry name" value="CHB_HEX_C_1"/>
    <property type="match status" value="1"/>
</dbReference>
<gene>
    <name evidence="6" type="ORF">NHF51_10985</name>
</gene>
<keyword evidence="3 4" id="KW-0732">Signal</keyword>
<dbReference type="SUPFAM" id="SSF51445">
    <property type="entry name" value="(Trans)glycosidases"/>
    <property type="match status" value="1"/>
</dbReference>
<keyword evidence="6" id="KW-0378">Hydrolase</keyword>
<sequence>MARWIMAAGLLGALVISPATMAAEWFFRGTANGWSATHMVSTDGVNYDTCQLFQSGDASGGPRFKIDRYGNWQQSYPAADYAVSANTHYRIRINAGNQAITATAVDSCTSSGFAKTWPQLQVRGTFNGWSSVPMQLVADHLWQAEAYLDGKTNQRLKFDQAGDWVTSFGDSNADGVLEPGGGDIFLSGTGTVRFQVNDQTQAYSITPLGDDNQPPLAVISPGGTVRVALGAALTLSGSDSTDPDGQVTGYLWSNGESTESIVVNTSQAGTFTYGLTVTDDQGAKAGSSVSVVVGEAVAGDKWYFRGTPNNWGLTAMTSLDGVNFCTEQAFGSSDPRFKIDHKGDWTEAYPAQDYKVAANTGYRICFDAQRKALDVAPLAGVDTQAPTVSATPPAGSYAQAQSVSLAVSDDQDGAPRLYFTLDGSTPTTSSTRYAGQSIDASDKGSGADLVINTLGIDASGNQQTQSFSYHIGEQGVASGDFRGESIYFLLTARFYDGDAGNNYYNRDRYKAGDPHWRGDFKGLIGKLDYIKDLGFTAIWVTPPVENRSGLDYHGYHAYDFYRVDPRLESPGAGYREFIQAAHGKGLKVIQDVVINHSSQYGLRGKVWIDRLPVKYYVPTGSSQGLINNGPYQGNLGDYATLNRCDDDNPAAPDWYRARCQSDPAGLVPLVDPKSGSSVPSAGYNPNRFFGIDAQGLDPSWYHQDGFMSGGDWESPLALQRKHMAGDCIDLATGNANVKAYLNGAIHQYLDMGVDAIRIDTLKHIERDELLSYVHDWQAHKPGLFVFGENLVKGTGWGSELANDNASAVIRPWWYTRTTANPANPRAGGDSGLSVLDFSLFSTFRDNVTKGSFGGVGGIFGMDWVYGDATKLITFFQNHDVGPDNDFKYRYGGEEGNAAMTYNLLWTARGIPTLYYGEEVMFQAGKPQDIDGATMTVDQTGRAYYGEVLDNPATPSHPLYQHIKRLNQIRKAVPALQKAPMSQVNEWGSGISFVRDLGAEGSYAAVGLAANSAQQVSLSGIRNGSYTEAVTGSTLTVGNGTLSFQVPAYSARVWVLNGPGKIGVDGKYLK</sequence>
<dbReference type="InterPro" id="IPR013783">
    <property type="entry name" value="Ig-like_fold"/>
</dbReference>
<evidence type="ECO:0000256" key="4">
    <source>
        <dbReference type="SAM" id="SignalP"/>
    </source>
</evidence>
<dbReference type="GO" id="GO:0005975">
    <property type="term" value="P:carbohydrate metabolic process"/>
    <property type="evidence" value="ECO:0007669"/>
    <property type="project" value="InterPro"/>
</dbReference>
<comment type="cofactor">
    <cofactor evidence="1">
        <name>Ca(2+)</name>
        <dbReference type="ChEBI" id="CHEBI:29108"/>
    </cofactor>
</comment>
<feature type="chain" id="PRO_5041900880" evidence="4">
    <location>
        <begin position="23"/>
        <end position="1069"/>
    </location>
</feature>
<dbReference type="InterPro" id="IPR006047">
    <property type="entry name" value="GH13_cat_dom"/>
</dbReference>
<evidence type="ECO:0000256" key="3">
    <source>
        <dbReference type="ARBA" id="ARBA00022729"/>
    </source>
</evidence>
<dbReference type="RefSeq" id="WP_252994413.1">
    <property type="nucleotide sequence ID" value="NZ_CP099717.1"/>
</dbReference>
<feature type="domain" description="Glycosyl hydrolase family 13 catalytic" evidence="5">
    <location>
        <begin position="488"/>
        <end position="969"/>
    </location>
</feature>
<evidence type="ECO:0000313" key="6">
    <source>
        <dbReference type="EMBL" id="USV55897.1"/>
    </source>
</evidence>
<dbReference type="SUPFAM" id="SSF49299">
    <property type="entry name" value="PKD domain"/>
    <property type="match status" value="1"/>
</dbReference>
<dbReference type="InterPro" id="IPR035986">
    <property type="entry name" value="PKD_dom_sf"/>
</dbReference>
<proteinExistence type="predicted"/>
<reference evidence="6" key="1">
    <citation type="submission" date="2022-06" db="EMBL/GenBank/DDBJ databases">
        <title>Complete Genome of Aeromonas sp. Strain SOD01 Isolated from an Urban Freshwater Stream.</title>
        <authorList>
            <person name="Williams L.E."/>
            <person name="Brysgel T."/>
            <person name="Capestro E.M."/>
            <person name="Foltz G.V."/>
            <person name="Gardner A.E."/>
            <person name="Ingrassia J."/>
            <person name="Peterson E."/>
            <person name="Arruda J."/>
            <person name="Flaherty I."/>
            <person name="Hunt M."/>
            <person name="Pappas G."/>
            <person name="Ramsaran S."/>
            <person name="Rocha M."/>
        </authorList>
    </citation>
    <scope>NUCLEOTIDE SEQUENCE</scope>
    <source>
        <strain evidence="6">SOD01</strain>
    </source>
</reference>
<dbReference type="Pfam" id="PF22352">
    <property type="entry name" value="K319L-like_PKD"/>
    <property type="match status" value="1"/>
</dbReference>
<dbReference type="AlphaFoldDB" id="A0AAE9SBP8"/>
<dbReference type="GO" id="GO:0046872">
    <property type="term" value="F:metal ion binding"/>
    <property type="evidence" value="ECO:0007669"/>
    <property type="project" value="UniProtKB-KW"/>
</dbReference>
<evidence type="ECO:0000256" key="1">
    <source>
        <dbReference type="ARBA" id="ARBA00001913"/>
    </source>
</evidence>
<dbReference type="Gene3D" id="2.60.40.10">
    <property type="entry name" value="Immunoglobulins"/>
    <property type="match status" value="1"/>
</dbReference>
<protein>
    <submittedName>
        <fullName evidence="6">Alpha-amylase family glycosyl hydrolase</fullName>
    </submittedName>
</protein>
<evidence type="ECO:0000259" key="5">
    <source>
        <dbReference type="SMART" id="SM00642"/>
    </source>
</evidence>
<dbReference type="Pfam" id="PF00128">
    <property type="entry name" value="Alpha-amylase"/>
    <property type="match status" value="1"/>
</dbReference>
<organism evidence="6 7">
    <name type="scientific">Aeromonas encheleia</name>
    <dbReference type="NCBI Taxonomy" id="73010"/>
    <lineage>
        <taxon>Bacteria</taxon>
        <taxon>Pseudomonadati</taxon>
        <taxon>Pseudomonadota</taxon>
        <taxon>Gammaproteobacteria</taxon>
        <taxon>Aeromonadales</taxon>
        <taxon>Aeromonadaceae</taxon>
        <taxon>Aeromonas</taxon>
    </lineage>
</organism>
<dbReference type="PANTHER" id="PTHR10357:SF215">
    <property type="entry name" value="ALPHA-AMYLASE 1"/>
    <property type="match status" value="1"/>
</dbReference>
<keyword evidence="7" id="KW-1185">Reference proteome</keyword>
<accession>A0AAE9SBP8</accession>
<evidence type="ECO:0000256" key="2">
    <source>
        <dbReference type="ARBA" id="ARBA00022723"/>
    </source>
</evidence>
<evidence type="ECO:0000313" key="7">
    <source>
        <dbReference type="Proteomes" id="UP001056890"/>
    </source>
</evidence>
<dbReference type="Gene3D" id="3.20.20.80">
    <property type="entry name" value="Glycosidases"/>
    <property type="match status" value="2"/>
</dbReference>
<dbReference type="Proteomes" id="UP001056890">
    <property type="component" value="Chromosome"/>
</dbReference>
<dbReference type="EMBL" id="CP099717">
    <property type="protein sequence ID" value="USV55897.1"/>
    <property type="molecule type" value="Genomic_DNA"/>
</dbReference>
<dbReference type="InterPro" id="IPR017853">
    <property type="entry name" value="GH"/>
</dbReference>
<dbReference type="GO" id="GO:0016787">
    <property type="term" value="F:hydrolase activity"/>
    <property type="evidence" value="ECO:0007669"/>
    <property type="project" value="UniProtKB-KW"/>
</dbReference>
<feature type="signal peptide" evidence="4">
    <location>
        <begin position="1"/>
        <end position="22"/>
    </location>
</feature>
<name>A0AAE9SBP8_9GAMM</name>
<keyword evidence="2" id="KW-0479">Metal-binding</keyword>
<dbReference type="SMART" id="SM00642">
    <property type="entry name" value="Aamy"/>
    <property type="match status" value="1"/>
</dbReference>
<dbReference type="PANTHER" id="PTHR10357">
    <property type="entry name" value="ALPHA-AMYLASE FAMILY MEMBER"/>
    <property type="match status" value="1"/>
</dbReference>